<protein>
    <recommendedName>
        <fullName evidence="3">3-methyl-2-oxobutanoate hydroxymethyltransferase</fullName>
        <ecNumber evidence="3">2.1.2.11</ecNumber>
    </recommendedName>
</protein>
<dbReference type="SUPFAM" id="SSF51621">
    <property type="entry name" value="Phosphoenolpyruvate/pyruvate domain"/>
    <property type="match status" value="1"/>
</dbReference>
<dbReference type="PANTHER" id="PTHR20881">
    <property type="entry name" value="3-METHYL-2-OXOBUTANOATE HYDROXYMETHYLTRANSFERASE"/>
    <property type="match status" value="1"/>
</dbReference>
<dbReference type="EC" id="2.1.2.11" evidence="3"/>
<organism evidence="6 7">
    <name type="scientific">Candidatus Yanofskybacteria bacterium RIFCSPHIGHO2_02_FULL_39_10</name>
    <dbReference type="NCBI Taxonomy" id="1802674"/>
    <lineage>
        <taxon>Bacteria</taxon>
        <taxon>Candidatus Yanofskyibacteriota</taxon>
    </lineage>
</organism>
<keyword evidence="4" id="KW-0566">Pantothenate biosynthesis</keyword>
<dbReference type="InterPro" id="IPR003700">
    <property type="entry name" value="Pantoate_hydroxy_MeTrfase"/>
</dbReference>
<evidence type="ECO:0000256" key="1">
    <source>
        <dbReference type="ARBA" id="ARBA00008676"/>
    </source>
</evidence>
<evidence type="ECO:0000256" key="2">
    <source>
        <dbReference type="ARBA" id="ARBA00011424"/>
    </source>
</evidence>
<reference evidence="6 7" key="1">
    <citation type="journal article" date="2016" name="Nat. Commun.">
        <title>Thousands of microbial genomes shed light on interconnected biogeochemical processes in an aquifer system.</title>
        <authorList>
            <person name="Anantharaman K."/>
            <person name="Brown C.T."/>
            <person name="Hug L.A."/>
            <person name="Sharon I."/>
            <person name="Castelle C.J."/>
            <person name="Probst A.J."/>
            <person name="Thomas B.C."/>
            <person name="Singh A."/>
            <person name="Wilkins M.J."/>
            <person name="Karaoz U."/>
            <person name="Brodie E.L."/>
            <person name="Williams K.H."/>
            <person name="Hubbard S.S."/>
            <person name="Banfield J.F."/>
        </authorList>
    </citation>
    <scope>NUCLEOTIDE SEQUENCE [LARGE SCALE GENOMIC DNA]</scope>
</reference>
<accession>A0A1F8F444</accession>
<dbReference type="EMBL" id="MGJO01000061">
    <property type="protein sequence ID" value="OGN07925.1"/>
    <property type="molecule type" value="Genomic_DNA"/>
</dbReference>
<proteinExistence type="inferred from homology"/>
<dbReference type="InterPro" id="IPR040442">
    <property type="entry name" value="Pyrv_kinase-like_dom_sf"/>
</dbReference>
<dbReference type="GO" id="GO:0000287">
    <property type="term" value="F:magnesium ion binding"/>
    <property type="evidence" value="ECO:0007669"/>
    <property type="project" value="TreeGrafter"/>
</dbReference>
<gene>
    <name evidence="6" type="ORF">A3C61_03365</name>
</gene>
<dbReference type="Proteomes" id="UP000178908">
    <property type="component" value="Unassembled WGS sequence"/>
</dbReference>
<dbReference type="AlphaFoldDB" id="A0A1F8F444"/>
<evidence type="ECO:0000256" key="3">
    <source>
        <dbReference type="ARBA" id="ARBA00012618"/>
    </source>
</evidence>
<keyword evidence="5" id="KW-0808">Transferase</keyword>
<comment type="similarity">
    <text evidence="1">Belongs to the PanB family.</text>
</comment>
<evidence type="ECO:0000313" key="6">
    <source>
        <dbReference type="EMBL" id="OGN07925.1"/>
    </source>
</evidence>
<comment type="subunit">
    <text evidence="2">Homodecamer; pentamer of dimers.</text>
</comment>
<evidence type="ECO:0000256" key="5">
    <source>
        <dbReference type="ARBA" id="ARBA00022679"/>
    </source>
</evidence>
<comment type="caution">
    <text evidence="6">The sequence shown here is derived from an EMBL/GenBank/DDBJ whole genome shotgun (WGS) entry which is preliminary data.</text>
</comment>
<dbReference type="GO" id="GO:0005737">
    <property type="term" value="C:cytoplasm"/>
    <property type="evidence" value="ECO:0007669"/>
    <property type="project" value="TreeGrafter"/>
</dbReference>
<dbReference type="PANTHER" id="PTHR20881:SF0">
    <property type="entry name" value="3-METHYL-2-OXOBUTANOATE HYDROXYMETHYLTRANSFERASE"/>
    <property type="match status" value="1"/>
</dbReference>
<dbReference type="InterPro" id="IPR015813">
    <property type="entry name" value="Pyrv/PenolPyrv_kinase-like_dom"/>
</dbReference>
<evidence type="ECO:0000313" key="7">
    <source>
        <dbReference type="Proteomes" id="UP000178908"/>
    </source>
</evidence>
<dbReference type="GO" id="GO:0003864">
    <property type="term" value="F:3-methyl-2-oxobutanoate hydroxymethyltransferase activity"/>
    <property type="evidence" value="ECO:0007669"/>
    <property type="project" value="UniProtKB-EC"/>
</dbReference>
<evidence type="ECO:0000256" key="4">
    <source>
        <dbReference type="ARBA" id="ARBA00022655"/>
    </source>
</evidence>
<name>A0A1F8F444_9BACT</name>
<dbReference type="Pfam" id="PF02548">
    <property type="entry name" value="Pantoate_transf"/>
    <property type="match status" value="1"/>
</dbReference>
<dbReference type="GO" id="GO:0015940">
    <property type="term" value="P:pantothenate biosynthetic process"/>
    <property type="evidence" value="ECO:0007669"/>
    <property type="project" value="UniProtKB-KW"/>
</dbReference>
<sequence>MLGGYKTYGKTMEGVRELCQVALDGELAGACMILLESVTEDVSQKIRDIVKIPVLGIAAGRKLDGQLLISYDLLGLYEWPGNRKPKHFRVYQAGEAGLTPGEVVLEAYSWYIKAVKEGEFPGEENAHFLPESERNEIEAYLKKL</sequence>
<dbReference type="Gene3D" id="3.20.20.60">
    <property type="entry name" value="Phosphoenolpyruvate-binding domains"/>
    <property type="match status" value="1"/>
</dbReference>